<dbReference type="Proteomes" id="UP000198919">
    <property type="component" value="Unassembled WGS sequence"/>
</dbReference>
<evidence type="ECO:0000313" key="3">
    <source>
        <dbReference type="Proteomes" id="UP000198919"/>
    </source>
</evidence>
<protein>
    <submittedName>
        <fullName evidence="1">T3SS effector EspK</fullName>
    </submittedName>
</protein>
<evidence type="ECO:0000313" key="1">
    <source>
        <dbReference type="EMBL" id="PHM45249.1"/>
    </source>
</evidence>
<dbReference type="Proteomes" id="UP000224607">
    <property type="component" value="Unassembled WGS sequence"/>
</dbReference>
<organism evidence="2 3">
    <name type="scientific">Xenorhabdus mauleonii</name>
    <dbReference type="NCBI Taxonomy" id="351675"/>
    <lineage>
        <taxon>Bacteria</taxon>
        <taxon>Pseudomonadati</taxon>
        <taxon>Pseudomonadota</taxon>
        <taxon>Gammaproteobacteria</taxon>
        <taxon>Enterobacterales</taxon>
        <taxon>Morganellaceae</taxon>
        <taxon>Xenorhabdus</taxon>
    </lineage>
</organism>
<keyword evidence="4" id="KW-1185">Reference proteome</keyword>
<reference evidence="1 4" key="3">
    <citation type="journal article" date="2017" name="Nat. Microbiol.">
        <title>Natural product diversity associated with the nematode symbionts Photorhabdus and Xenorhabdus.</title>
        <authorList>
            <person name="Tobias N.J."/>
            <person name="Wolff H."/>
            <person name="Djahanschiri B."/>
            <person name="Grundmann F."/>
            <person name="Kronenwerth M."/>
            <person name="Shi Y.M."/>
            <person name="Simonyi S."/>
            <person name="Grun P."/>
            <person name="Shapiro-Ilan D."/>
            <person name="Pidot S.J."/>
            <person name="Stinear T.P."/>
            <person name="Ebersberger I."/>
            <person name="Bode H.B."/>
        </authorList>
    </citation>
    <scope>NUCLEOTIDE SEQUENCE [LARGE SCALE GENOMIC DNA]</scope>
    <source>
        <strain evidence="1 4">DSM 17908</strain>
    </source>
</reference>
<dbReference type="AlphaFoldDB" id="A0A1I3LNW5"/>
<evidence type="ECO:0000313" key="4">
    <source>
        <dbReference type="Proteomes" id="UP000224607"/>
    </source>
</evidence>
<dbReference type="OrthoDB" id="8451383at2"/>
<proteinExistence type="predicted"/>
<gene>
    <name evidence="2" type="ORF">SAMN05421680_10415</name>
    <name evidence="1" type="ORF">Xmau_00899</name>
</gene>
<reference evidence="3" key="2">
    <citation type="submission" date="2016-10" db="EMBL/GenBank/DDBJ databases">
        <authorList>
            <person name="Varghese N."/>
            <person name="Submissions S."/>
        </authorList>
    </citation>
    <scope>NUCLEOTIDE SEQUENCE [LARGE SCALE GENOMIC DNA]</scope>
    <source>
        <strain evidence="3">DSM 17908</strain>
    </source>
</reference>
<accession>A0A1I3LNW5</accession>
<dbReference type="EMBL" id="NITY01000002">
    <property type="protein sequence ID" value="PHM45249.1"/>
    <property type="molecule type" value="Genomic_DNA"/>
</dbReference>
<name>A0A1I3LNW5_9GAMM</name>
<dbReference type="RefSeq" id="WP_092508529.1">
    <property type="nucleotide sequence ID" value="NZ_CAWNQB010000012.1"/>
</dbReference>
<sequence>MTHNQIPIVKIASGDLIYGLSKERSNYVKTYTPFQFIYMKYHPEENDHHYIPTTMDHFVIPFERLSSDDLYKQSANRRDYNMSLPENRGIRDSYNTYMKNHKYHTAVSPKYVRDDEFRKKHFSRKCKGGLSWVVMSNDPIVQNIKIHFILDGIDMKSVVRKESYNGSRTNITASELRWIYRNRHNPKVKQKIHFWLRGQLSMPPWENPESREIWKEYIPVEELPQTHIMRF</sequence>
<dbReference type="EMBL" id="FORG01000004">
    <property type="protein sequence ID" value="SFI86195.1"/>
    <property type="molecule type" value="Genomic_DNA"/>
</dbReference>
<evidence type="ECO:0000313" key="2">
    <source>
        <dbReference type="EMBL" id="SFI86195.1"/>
    </source>
</evidence>
<dbReference type="STRING" id="351675.SAMN05421680_10415"/>
<reference evidence="2" key="1">
    <citation type="submission" date="2016-10" db="EMBL/GenBank/DDBJ databases">
        <authorList>
            <person name="de Groot N.N."/>
        </authorList>
    </citation>
    <scope>NUCLEOTIDE SEQUENCE [LARGE SCALE GENOMIC DNA]</scope>
    <source>
        <strain evidence="2">DSM 17908</strain>
    </source>
</reference>